<organism evidence="1 2">
    <name type="scientific">Longimicrobium terrae</name>
    <dbReference type="NCBI Taxonomy" id="1639882"/>
    <lineage>
        <taxon>Bacteria</taxon>
        <taxon>Pseudomonadati</taxon>
        <taxon>Gemmatimonadota</taxon>
        <taxon>Longimicrobiia</taxon>
        <taxon>Longimicrobiales</taxon>
        <taxon>Longimicrobiaceae</taxon>
        <taxon>Longimicrobium</taxon>
    </lineage>
</organism>
<sequence>MPRRTAIRFTALMACTCLYTACVPGLHREPRTPQQDERDVLLAAIRSLEIEAEHDPVTDQVVGEHRVPVVLLATTRSVDPALMPGRETLRRERVRLPAEALSDLVRRSAAPVPIVSLTGDSLRARVITAVQLDSLRNAPGGVNAPGHLLNLRYPQARGVHLISRPGFDPSRTHAAVSVGLWCGNQCGTGGLLLLDFHRGRWRVLRYVGMTIA</sequence>
<reference evidence="1 2" key="1">
    <citation type="submission" date="2020-08" db="EMBL/GenBank/DDBJ databases">
        <title>Genomic Encyclopedia of Type Strains, Phase IV (KMG-IV): sequencing the most valuable type-strain genomes for metagenomic binning, comparative biology and taxonomic classification.</title>
        <authorList>
            <person name="Goeker M."/>
        </authorList>
    </citation>
    <scope>NUCLEOTIDE SEQUENCE [LARGE SCALE GENOMIC DNA]</scope>
    <source>
        <strain evidence="1 2">DSM 29007</strain>
    </source>
</reference>
<comment type="caution">
    <text evidence="1">The sequence shown here is derived from an EMBL/GenBank/DDBJ whole genome shotgun (WGS) entry which is preliminary data.</text>
</comment>
<dbReference type="AlphaFoldDB" id="A0A841H4J8"/>
<dbReference type="Proteomes" id="UP000582837">
    <property type="component" value="Unassembled WGS sequence"/>
</dbReference>
<dbReference type="RefSeq" id="WP_170037127.1">
    <property type="nucleotide sequence ID" value="NZ_JABDTL010000002.1"/>
</dbReference>
<proteinExistence type="predicted"/>
<dbReference type="EMBL" id="JACHIA010000019">
    <property type="protein sequence ID" value="MBB6072940.1"/>
    <property type="molecule type" value="Genomic_DNA"/>
</dbReference>
<evidence type="ECO:0000313" key="2">
    <source>
        <dbReference type="Proteomes" id="UP000582837"/>
    </source>
</evidence>
<accession>A0A841H4J8</accession>
<protein>
    <submittedName>
        <fullName evidence="1">Uncharacterized protein</fullName>
    </submittedName>
</protein>
<evidence type="ECO:0000313" key="1">
    <source>
        <dbReference type="EMBL" id="MBB6072940.1"/>
    </source>
</evidence>
<keyword evidence="2" id="KW-1185">Reference proteome</keyword>
<name>A0A841H4J8_9BACT</name>
<gene>
    <name evidence="1" type="ORF">HNQ61_004606</name>
</gene>